<gene>
    <name evidence="3" type="ORF">uav_141</name>
</gene>
<dbReference type="InterPro" id="IPR005946">
    <property type="entry name" value="Rib-P_diPkinase"/>
</dbReference>
<proteinExistence type="predicted"/>
<dbReference type="GO" id="GO:0004749">
    <property type="term" value="F:ribose phosphate diphosphokinase activity"/>
    <property type="evidence" value="ECO:0007669"/>
    <property type="project" value="TreeGrafter"/>
</dbReference>
<dbReference type="InterPro" id="IPR029057">
    <property type="entry name" value="PRTase-like"/>
</dbReference>
<dbReference type="Pfam" id="PF13793">
    <property type="entry name" value="Pribosyltran_N"/>
    <property type="match status" value="1"/>
</dbReference>
<accession>A0A975YYP0</accession>
<evidence type="ECO:0000256" key="1">
    <source>
        <dbReference type="ARBA" id="ARBA00022727"/>
    </source>
</evidence>
<dbReference type="CDD" id="cd06223">
    <property type="entry name" value="PRTases_typeI"/>
    <property type="match status" value="1"/>
</dbReference>
<evidence type="ECO:0000313" key="3">
    <source>
        <dbReference type="EMBL" id="QYW06672.1"/>
    </source>
</evidence>
<dbReference type="GO" id="GO:0002189">
    <property type="term" value="C:ribose phosphate diphosphokinase complex"/>
    <property type="evidence" value="ECO:0007669"/>
    <property type="project" value="TreeGrafter"/>
</dbReference>
<dbReference type="PANTHER" id="PTHR10210">
    <property type="entry name" value="RIBOSE-PHOSPHATE DIPHOSPHOKINASE FAMILY MEMBER"/>
    <property type="match status" value="1"/>
</dbReference>
<evidence type="ECO:0000313" key="4">
    <source>
        <dbReference type="Proteomes" id="UP001058093"/>
    </source>
</evidence>
<dbReference type="InterPro" id="IPR029099">
    <property type="entry name" value="Pribosyltran_N"/>
</dbReference>
<sequence length="276" mass="30451">MTDFNEDLFHTVDGGTRVSTRQFLFPGGEVGINVNVLDVDYTKLEARVHARVKNSDNLMGVFMATDALRRVYPNAQIHLHLPYIPYARQDRVCNAGEALSIGVVARLINAQNYASVSVVDPHSPVSVALIDRVQVKDQFGVFGRLKQDWHKWTIVAPDMGAAKKVEDFAKRVGAAGVICFNKTRELATGKITGMNCLDVIDPKAKHLVLDDICDGGRTFIELSQHFPSGTYVELAVTHGIFSKGVECVAEEFDMVHTTNSFHGGLINQTRLNVIKV</sequence>
<dbReference type="Gene3D" id="3.40.50.2020">
    <property type="match status" value="2"/>
</dbReference>
<dbReference type="SMART" id="SM01400">
    <property type="entry name" value="Pribosyltran_N"/>
    <property type="match status" value="1"/>
</dbReference>
<name>A0A975YYP0_9CAUD</name>
<dbReference type="Proteomes" id="UP001058093">
    <property type="component" value="Segment"/>
</dbReference>
<keyword evidence="4" id="KW-1185">Reference proteome</keyword>
<dbReference type="EMBL" id="MZ605293">
    <property type="protein sequence ID" value="QYW06672.1"/>
    <property type="molecule type" value="Genomic_DNA"/>
</dbReference>
<protein>
    <submittedName>
        <fullName evidence="3">Ribose-phosphate pyrophosphokinase</fullName>
    </submittedName>
</protein>
<dbReference type="GO" id="GO:0000287">
    <property type="term" value="F:magnesium ion binding"/>
    <property type="evidence" value="ECO:0007669"/>
    <property type="project" value="InterPro"/>
</dbReference>
<dbReference type="GO" id="GO:0006164">
    <property type="term" value="P:purine nucleotide biosynthetic process"/>
    <property type="evidence" value="ECO:0007669"/>
    <property type="project" value="TreeGrafter"/>
</dbReference>
<dbReference type="PANTHER" id="PTHR10210:SF41">
    <property type="entry name" value="RIBOSE-PHOSPHATE PYROPHOSPHOKINASE 1, CHLOROPLASTIC"/>
    <property type="match status" value="1"/>
</dbReference>
<dbReference type="GO" id="GO:0006015">
    <property type="term" value="P:5-phosphoribose 1-diphosphate biosynthetic process"/>
    <property type="evidence" value="ECO:0007669"/>
    <property type="project" value="TreeGrafter"/>
</dbReference>
<organism evidence="3 4">
    <name type="scientific">Pseudomonas phage UAVern</name>
    <dbReference type="NCBI Taxonomy" id="2856997"/>
    <lineage>
        <taxon>Viruses</taxon>
        <taxon>Duplodnaviria</taxon>
        <taxon>Heunggongvirae</taxon>
        <taxon>Uroviricota</taxon>
        <taxon>Caudoviricetes</taxon>
        <taxon>Vandenendeviridae</taxon>
        <taxon>Gorskivirinae</taxon>
        <taxon>Uavernvirus</taxon>
        <taxon>Uavernvirus uavern</taxon>
    </lineage>
</organism>
<feature type="domain" description="Ribose-phosphate pyrophosphokinase N-terminal" evidence="2">
    <location>
        <begin position="53"/>
        <end position="110"/>
    </location>
</feature>
<evidence type="ECO:0000259" key="2">
    <source>
        <dbReference type="Pfam" id="PF13793"/>
    </source>
</evidence>
<keyword evidence="1" id="KW-0545">Nucleotide biosynthesis</keyword>
<dbReference type="InterPro" id="IPR000836">
    <property type="entry name" value="PRTase_dom"/>
</dbReference>
<reference evidence="3" key="1">
    <citation type="submission" date="2021-07" db="EMBL/GenBank/DDBJ databases">
        <title>Complete genome sequence and phylogenomic analysis of the two lytic bacteriophage isolated from terrestrial biotopes of Antarctica.</title>
        <authorList>
            <person name="Holovan V."/>
            <person name="Rabalski L."/>
            <person name="Zlatohurska M."/>
            <person name="Andriichuk O."/>
            <person name="Budzanivska I."/>
            <person name="Shevchenko O."/>
            <person name="Gupalo A."/>
        </authorList>
    </citation>
    <scope>NUCLEOTIDE SEQUENCE</scope>
</reference>
<dbReference type="SUPFAM" id="SSF53271">
    <property type="entry name" value="PRTase-like"/>
    <property type="match status" value="2"/>
</dbReference>